<reference evidence="6 7" key="1">
    <citation type="submission" date="2018-03" db="EMBL/GenBank/DDBJ databases">
        <title>Genomes of Pezizomycetes fungi and the evolution of truffles.</title>
        <authorList>
            <person name="Murat C."/>
            <person name="Payen T."/>
            <person name="Noel B."/>
            <person name="Kuo A."/>
            <person name="Martin F.M."/>
        </authorList>
    </citation>
    <scope>NUCLEOTIDE SEQUENCE [LARGE SCALE GENOMIC DNA]</scope>
    <source>
        <strain evidence="6">091103-1</strain>
    </source>
</reference>
<dbReference type="Proteomes" id="UP000246991">
    <property type="component" value="Unassembled WGS sequence"/>
</dbReference>
<protein>
    <recommendedName>
        <fullName evidence="5">RCC1-like domain-containing protein</fullName>
    </recommendedName>
</protein>
<evidence type="ECO:0000259" key="5">
    <source>
        <dbReference type="Pfam" id="PF25390"/>
    </source>
</evidence>
<keyword evidence="1" id="KW-0344">Guanine-nucleotide releasing factor</keyword>
<feature type="domain" description="RCC1-like" evidence="5">
    <location>
        <begin position="252"/>
        <end position="445"/>
    </location>
</feature>
<dbReference type="InterPro" id="IPR058923">
    <property type="entry name" value="RCC1-like_dom"/>
</dbReference>
<dbReference type="InterPro" id="IPR009091">
    <property type="entry name" value="RCC1/BLIP-II"/>
</dbReference>
<evidence type="ECO:0000256" key="2">
    <source>
        <dbReference type="ARBA" id="ARBA00022737"/>
    </source>
</evidence>
<dbReference type="PRINTS" id="PR00633">
    <property type="entry name" value="RCCNDNSATION"/>
</dbReference>
<sequence>MPENLYIGGSDSETRTSLKRPRLNTDMPCKLLNEAREADYEAGTTREIDTDLESPTEYNHVGSYKRRRVSRGKFILLPDGDHVVADGRTRQRLTPNPGLEANADTNPEASTTGAGYEAVVRRQPSAEPCVQFGVGWRNSTRRVPLNPPQPWSTFSLPNDWKPTPLVLVGIVAIAAGGMHGLALSHEGMVYSWGVNDRYALGRVTQYTPPGGDGDPGSDSDSDELLNALESTPRLIVAFPEGTAGFMREGHSRGGEVYTWGNGEHWELGTRIVPSTHLPQLNPTRVIAKGVGSVAAGSYHSFAIDRDGKVWSWGLNQYAQCGIDGGDTIRSPTLVMSLTNYRIKQMSTGEHHRAALTDDGQLLVWGRVDDGRPGLDMAKVPATDVVRTWSGATVIPYHVRKPHALPGTSFTSIACGTHHSIAISTEGHAFTWGIDVCYQTGHGPHNGRGRQSVPQPKLRTQLPEASA</sequence>
<dbReference type="OrthoDB" id="61110at2759"/>
<feature type="repeat" description="RCC1" evidence="3">
    <location>
        <begin position="359"/>
        <end position="425"/>
    </location>
</feature>
<evidence type="ECO:0000256" key="4">
    <source>
        <dbReference type="SAM" id="MobiDB-lite"/>
    </source>
</evidence>
<accession>A0A317SZ99</accession>
<evidence type="ECO:0000313" key="6">
    <source>
        <dbReference type="EMBL" id="PWW79732.1"/>
    </source>
</evidence>
<dbReference type="Pfam" id="PF25390">
    <property type="entry name" value="WD40_RLD"/>
    <property type="match status" value="1"/>
</dbReference>
<dbReference type="GO" id="GO:0005085">
    <property type="term" value="F:guanyl-nucleotide exchange factor activity"/>
    <property type="evidence" value="ECO:0007669"/>
    <property type="project" value="TreeGrafter"/>
</dbReference>
<feature type="region of interest" description="Disordered" evidence="4">
    <location>
        <begin position="86"/>
        <end position="111"/>
    </location>
</feature>
<dbReference type="PROSITE" id="PS00626">
    <property type="entry name" value="RCC1_2"/>
    <property type="match status" value="3"/>
</dbReference>
<proteinExistence type="predicted"/>
<dbReference type="SUPFAM" id="SSF50985">
    <property type="entry name" value="RCC1/BLIP-II"/>
    <property type="match status" value="1"/>
</dbReference>
<dbReference type="STRING" id="42249.A0A317SZ99"/>
<dbReference type="InterPro" id="IPR000408">
    <property type="entry name" value="Reg_chr_condens"/>
</dbReference>
<dbReference type="EMBL" id="PYWC01000006">
    <property type="protein sequence ID" value="PWW79732.1"/>
    <property type="molecule type" value="Genomic_DNA"/>
</dbReference>
<evidence type="ECO:0000313" key="7">
    <source>
        <dbReference type="Proteomes" id="UP000246991"/>
    </source>
</evidence>
<feature type="region of interest" description="Disordered" evidence="4">
    <location>
        <begin position="203"/>
        <end position="223"/>
    </location>
</feature>
<dbReference type="Gene3D" id="2.130.10.30">
    <property type="entry name" value="Regulator of chromosome condensation 1/beta-lactamase-inhibitor protein II"/>
    <property type="match status" value="1"/>
</dbReference>
<dbReference type="PROSITE" id="PS00625">
    <property type="entry name" value="RCC1_1"/>
    <property type="match status" value="1"/>
</dbReference>
<feature type="region of interest" description="Disordered" evidence="4">
    <location>
        <begin position="1"/>
        <end position="21"/>
    </location>
</feature>
<name>A0A317SZ99_9PEZI</name>
<dbReference type="InterPro" id="IPR051553">
    <property type="entry name" value="Ran_GTPase-activating"/>
</dbReference>
<gene>
    <name evidence="6" type="ORF">C7212DRAFT_360938</name>
</gene>
<organism evidence="6 7">
    <name type="scientific">Tuber magnatum</name>
    <name type="common">white Piedmont truffle</name>
    <dbReference type="NCBI Taxonomy" id="42249"/>
    <lineage>
        <taxon>Eukaryota</taxon>
        <taxon>Fungi</taxon>
        <taxon>Dikarya</taxon>
        <taxon>Ascomycota</taxon>
        <taxon>Pezizomycotina</taxon>
        <taxon>Pezizomycetes</taxon>
        <taxon>Pezizales</taxon>
        <taxon>Tuberaceae</taxon>
        <taxon>Tuber</taxon>
    </lineage>
</organism>
<feature type="repeat" description="RCC1" evidence="3">
    <location>
        <begin position="307"/>
        <end position="358"/>
    </location>
</feature>
<keyword evidence="2" id="KW-0677">Repeat</keyword>
<dbReference type="PROSITE" id="PS50012">
    <property type="entry name" value="RCC1_3"/>
    <property type="match status" value="3"/>
</dbReference>
<feature type="region of interest" description="Disordered" evidence="4">
    <location>
        <begin position="442"/>
        <end position="466"/>
    </location>
</feature>
<comment type="caution">
    <text evidence="6">The sequence shown here is derived from an EMBL/GenBank/DDBJ whole genome shotgun (WGS) entry which is preliminary data.</text>
</comment>
<keyword evidence="7" id="KW-1185">Reference proteome</keyword>
<evidence type="ECO:0000256" key="1">
    <source>
        <dbReference type="ARBA" id="ARBA00022658"/>
    </source>
</evidence>
<dbReference type="AlphaFoldDB" id="A0A317SZ99"/>
<evidence type="ECO:0000256" key="3">
    <source>
        <dbReference type="PROSITE-ProRule" id="PRU00235"/>
    </source>
</evidence>
<dbReference type="PANTHER" id="PTHR45982">
    <property type="entry name" value="REGULATOR OF CHROMOSOME CONDENSATION"/>
    <property type="match status" value="1"/>
</dbReference>
<dbReference type="PANTHER" id="PTHR45982:SF1">
    <property type="entry name" value="REGULATOR OF CHROMOSOME CONDENSATION"/>
    <property type="match status" value="1"/>
</dbReference>
<dbReference type="GO" id="GO:0005737">
    <property type="term" value="C:cytoplasm"/>
    <property type="evidence" value="ECO:0007669"/>
    <property type="project" value="TreeGrafter"/>
</dbReference>
<feature type="repeat" description="RCC1" evidence="3">
    <location>
        <begin position="254"/>
        <end position="306"/>
    </location>
</feature>